<dbReference type="Pfam" id="PF08246">
    <property type="entry name" value="Inhibitor_I29"/>
    <property type="match status" value="1"/>
</dbReference>
<reference evidence="3 4" key="1">
    <citation type="submission" date="2015-12" db="EMBL/GenBank/DDBJ databases">
        <title>The genome of Folsomia candida.</title>
        <authorList>
            <person name="Faddeeva A."/>
            <person name="Derks M.F."/>
            <person name="Anvar Y."/>
            <person name="Smit S."/>
            <person name="Van Straalen N."/>
            <person name="Roelofs D."/>
        </authorList>
    </citation>
    <scope>NUCLEOTIDE SEQUENCE [LARGE SCALE GENOMIC DNA]</scope>
    <source>
        <strain evidence="3 4">VU population</strain>
        <tissue evidence="3">Whole body</tissue>
    </source>
</reference>
<dbReference type="EMBL" id="LNIX01000023">
    <property type="protein sequence ID" value="OXA43159.1"/>
    <property type="molecule type" value="Genomic_DNA"/>
</dbReference>
<evidence type="ECO:0000313" key="4">
    <source>
        <dbReference type="Proteomes" id="UP000198287"/>
    </source>
</evidence>
<name>A0A226DD83_FOLCA</name>
<dbReference type="SMART" id="SM00848">
    <property type="entry name" value="Inhibitor_I29"/>
    <property type="match status" value="1"/>
</dbReference>
<sequence length="102" mass="11753">MARLGLLEIFLLVAVFSALAEKPDWVAFKNRHKKEYKNAEKEAKAKAHFDKNSARVDAHNKKFNRGEVQYTIAINEFADEDPVEFHKTHHGKKKDFEGNKNG</sequence>
<proteinExistence type="predicted"/>
<feature type="domain" description="Cathepsin propeptide inhibitor" evidence="2">
    <location>
        <begin position="25"/>
        <end position="85"/>
    </location>
</feature>
<keyword evidence="1" id="KW-0732">Signal</keyword>
<comment type="caution">
    <text evidence="3">The sequence shown here is derived from an EMBL/GenBank/DDBJ whole genome shotgun (WGS) entry which is preliminary data.</text>
</comment>
<keyword evidence="4" id="KW-1185">Reference proteome</keyword>
<accession>A0A226DD83</accession>
<evidence type="ECO:0000256" key="1">
    <source>
        <dbReference type="SAM" id="SignalP"/>
    </source>
</evidence>
<dbReference type="InterPro" id="IPR038765">
    <property type="entry name" value="Papain-like_cys_pep_sf"/>
</dbReference>
<dbReference type="SUPFAM" id="SSF54001">
    <property type="entry name" value="Cysteine proteinases"/>
    <property type="match status" value="1"/>
</dbReference>
<feature type="signal peptide" evidence="1">
    <location>
        <begin position="1"/>
        <end position="20"/>
    </location>
</feature>
<dbReference type="Proteomes" id="UP000198287">
    <property type="component" value="Unassembled WGS sequence"/>
</dbReference>
<feature type="chain" id="PRO_5012759319" evidence="1">
    <location>
        <begin position="21"/>
        <end position="102"/>
    </location>
</feature>
<dbReference type="OrthoDB" id="10253408at2759"/>
<dbReference type="Gene3D" id="1.10.287.2250">
    <property type="match status" value="1"/>
</dbReference>
<dbReference type="AlphaFoldDB" id="A0A226DD83"/>
<protein>
    <submittedName>
        <fullName evidence="3">Digestive cysteine proteinase 2</fullName>
    </submittedName>
</protein>
<gene>
    <name evidence="3" type="ORF">Fcan01_22073</name>
</gene>
<organism evidence="3 4">
    <name type="scientific">Folsomia candida</name>
    <name type="common">Springtail</name>
    <dbReference type="NCBI Taxonomy" id="158441"/>
    <lineage>
        <taxon>Eukaryota</taxon>
        <taxon>Metazoa</taxon>
        <taxon>Ecdysozoa</taxon>
        <taxon>Arthropoda</taxon>
        <taxon>Hexapoda</taxon>
        <taxon>Collembola</taxon>
        <taxon>Entomobryomorpha</taxon>
        <taxon>Isotomoidea</taxon>
        <taxon>Isotomidae</taxon>
        <taxon>Proisotominae</taxon>
        <taxon>Folsomia</taxon>
    </lineage>
</organism>
<dbReference type="InterPro" id="IPR013201">
    <property type="entry name" value="Prot_inhib_I29"/>
</dbReference>
<evidence type="ECO:0000313" key="3">
    <source>
        <dbReference type="EMBL" id="OXA43159.1"/>
    </source>
</evidence>
<evidence type="ECO:0000259" key="2">
    <source>
        <dbReference type="SMART" id="SM00848"/>
    </source>
</evidence>